<dbReference type="Proteomes" id="UP000030671">
    <property type="component" value="Unassembled WGS sequence"/>
</dbReference>
<dbReference type="RefSeq" id="XP_009541957.1">
    <property type="nucleotide sequence ID" value="XM_009543662.1"/>
</dbReference>
<evidence type="ECO:0000313" key="2">
    <source>
        <dbReference type="Proteomes" id="UP000030671"/>
    </source>
</evidence>
<keyword evidence="2" id="KW-1185">Reference proteome</keyword>
<sequence>EEAQSAPPAADLDLRDVDTGQIVQHPTISDLNFSTASLRAHNESLPISQFPNEMLENIFDFCFDGWEWQPHYRTIEYSYDHRTFPRLYPGWIQLTHICSRWRRVAIGYPRLWSTIAYDSKQWFDLCIKRLPPKQIIDVTLQISGDRVA</sequence>
<dbReference type="AlphaFoldDB" id="W4KGU4"/>
<protein>
    <submittedName>
        <fullName evidence="1">Uncharacterized protein</fullName>
    </submittedName>
</protein>
<evidence type="ECO:0000313" key="1">
    <source>
        <dbReference type="EMBL" id="ETW85067.1"/>
    </source>
</evidence>
<name>W4KGU4_HETIT</name>
<dbReference type="HOGENOM" id="CLU_1731689_0_0_1"/>
<feature type="non-terminal residue" evidence="1">
    <location>
        <position position="148"/>
    </location>
</feature>
<accession>W4KGU4</accession>
<proteinExistence type="predicted"/>
<dbReference type="EMBL" id="KI925455">
    <property type="protein sequence ID" value="ETW85067.1"/>
    <property type="molecule type" value="Genomic_DNA"/>
</dbReference>
<gene>
    <name evidence="1" type="ORF">HETIRDRAFT_233057</name>
</gene>
<dbReference type="GeneID" id="20668726"/>
<dbReference type="InParanoid" id="W4KGU4"/>
<dbReference type="OrthoDB" id="2884925at2759"/>
<feature type="non-terminal residue" evidence="1">
    <location>
        <position position="1"/>
    </location>
</feature>
<reference evidence="1 2" key="1">
    <citation type="journal article" date="2012" name="New Phytol.">
        <title>Insight into trade-off between wood decay and parasitism from the genome of a fungal forest pathogen.</title>
        <authorList>
            <person name="Olson A."/>
            <person name="Aerts A."/>
            <person name="Asiegbu F."/>
            <person name="Belbahri L."/>
            <person name="Bouzid O."/>
            <person name="Broberg A."/>
            <person name="Canback B."/>
            <person name="Coutinho P.M."/>
            <person name="Cullen D."/>
            <person name="Dalman K."/>
            <person name="Deflorio G."/>
            <person name="van Diepen L.T."/>
            <person name="Dunand C."/>
            <person name="Duplessis S."/>
            <person name="Durling M."/>
            <person name="Gonthier P."/>
            <person name="Grimwood J."/>
            <person name="Fossdal C.G."/>
            <person name="Hansson D."/>
            <person name="Henrissat B."/>
            <person name="Hietala A."/>
            <person name="Himmelstrand K."/>
            <person name="Hoffmeister D."/>
            <person name="Hogberg N."/>
            <person name="James T.Y."/>
            <person name="Karlsson M."/>
            <person name="Kohler A."/>
            <person name="Kues U."/>
            <person name="Lee Y.H."/>
            <person name="Lin Y.C."/>
            <person name="Lind M."/>
            <person name="Lindquist E."/>
            <person name="Lombard V."/>
            <person name="Lucas S."/>
            <person name="Lunden K."/>
            <person name="Morin E."/>
            <person name="Murat C."/>
            <person name="Park J."/>
            <person name="Raffaello T."/>
            <person name="Rouze P."/>
            <person name="Salamov A."/>
            <person name="Schmutz J."/>
            <person name="Solheim H."/>
            <person name="Stahlberg J."/>
            <person name="Velez H."/>
            <person name="de Vries R.P."/>
            <person name="Wiebenga A."/>
            <person name="Woodward S."/>
            <person name="Yakovlev I."/>
            <person name="Garbelotto M."/>
            <person name="Martin F."/>
            <person name="Grigoriev I.V."/>
            <person name="Stenlid J."/>
        </authorList>
    </citation>
    <scope>NUCLEOTIDE SEQUENCE [LARGE SCALE GENOMIC DNA]</scope>
    <source>
        <strain evidence="1 2">TC 32-1</strain>
    </source>
</reference>
<dbReference type="Gene3D" id="1.20.1280.50">
    <property type="match status" value="1"/>
</dbReference>
<organism evidence="1 2">
    <name type="scientific">Heterobasidion irregulare (strain TC 32-1)</name>
    <dbReference type="NCBI Taxonomy" id="747525"/>
    <lineage>
        <taxon>Eukaryota</taxon>
        <taxon>Fungi</taxon>
        <taxon>Dikarya</taxon>
        <taxon>Basidiomycota</taxon>
        <taxon>Agaricomycotina</taxon>
        <taxon>Agaricomycetes</taxon>
        <taxon>Russulales</taxon>
        <taxon>Bondarzewiaceae</taxon>
        <taxon>Heterobasidion</taxon>
        <taxon>Heterobasidion annosum species complex</taxon>
    </lineage>
</organism>
<dbReference type="KEGG" id="hir:HETIRDRAFT_233057"/>